<proteinExistence type="inferred from homology"/>
<dbReference type="CDD" id="cd06171">
    <property type="entry name" value="Sigma70_r4"/>
    <property type="match status" value="1"/>
</dbReference>
<name>A0A518EQ50_9BACT</name>
<dbReference type="InterPro" id="IPR013249">
    <property type="entry name" value="RNA_pol_sigma70_r4_t2"/>
</dbReference>
<dbReference type="OrthoDB" id="273082at2"/>
<accession>A0A518EQ50</accession>
<dbReference type="InterPro" id="IPR013324">
    <property type="entry name" value="RNA_pol_sigma_r3/r4-like"/>
</dbReference>
<dbReference type="SUPFAM" id="SSF88659">
    <property type="entry name" value="Sigma3 and sigma4 domains of RNA polymerase sigma factors"/>
    <property type="match status" value="1"/>
</dbReference>
<dbReference type="GO" id="GO:0003677">
    <property type="term" value="F:DNA binding"/>
    <property type="evidence" value="ECO:0007669"/>
    <property type="project" value="InterPro"/>
</dbReference>
<feature type="region of interest" description="Disordered" evidence="5">
    <location>
        <begin position="96"/>
        <end position="116"/>
    </location>
</feature>
<dbReference type="GO" id="GO:0006352">
    <property type="term" value="P:DNA-templated transcription initiation"/>
    <property type="evidence" value="ECO:0007669"/>
    <property type="project" value="InterPro"/>
</dbReference>
<dbReference type="PANTHER" id="PTHR43133">
    <property type="entry name" value="RNA POLYMERASE ECF-TYPE SIGMA FACTO"/>
    <property type="match status" value="1"/>
</dbReference>
<dbReference type="Gene3D" id="1.10.1740.10">
    <property type="match status" value="1"/>
</dbReference>
<evidence type="ECO:0000256" key="1">
    <source>
        <dbReference type="ARBA" id="ARBA00010641"/>
    </source>
</evidence>
<sequence>MFLSRRGGHAAKWPREENFLPGGDTVPRVGGEPGARPELRCYASRGPLFIVVAESSVPNPFPKLAAGESHVGLVLACTNLSAGHLNSSNFPVSDSDATSALAEEASHESGPQELPETIRRDLPRLAPAALEAFFDHYFGRVYGFIRRLVREEHLAEDLTQDVFLHVQRSLPGYDPTRPLSPWVYTIATNKVRDLWRSRRHQEERHMQSLDADEDGSPHLPSQGDRPSDALEANEVRDEVRAAIEALPEMLRATFVLRFYEGLSFEEIGRMVDRNEPAVRKRYSRALAELREALSGLDQSRGRP</sequence>
<keyword evidence="4" id="KW-0804">Transcription</keyword>
<keyword evidence="9" id="KW-1185">Reference proteome</keyword>
<keyword evidence="2" id="KW-0805">Transcription regulation</keyword>
<evidence type="ECO:0000259" key="6">
    <source>
        <dbReference type="Pfam" id="PF04542"/>
    </source>
</evidence>
<dbReference type="NCBIfam" id="TIGR02937">
    <property type="entry name" value="sigma70-ECF"/>
    <property type="match status" value="1"/>
</dbReference>
<dbReference type="Proteomes" id="UP000320390">
    <property type="component" value="Chromosome"/>
</dbReference>
<dbReference type="InterPro" id="IPR013325">
    <property type="entry name" value="RNA_pol_sigma_r2"/>
</dbReference>
<evidence type="ECO:0000256" key="3">
    <source>
        <dbReference type="ARBA" id="ARBA00023082"/>
    </source>
</evidence>
<evidence type="ECO:0000313" key="9">
    <source>
        <dbReference type="Proteomes" id="UP000320390"/>
    </source>
</evidence>
<feature type="domain" description="RNA polymerase sigma factor 70 region 4 type 2" evidence="7">
    <location>
        <begin position="237"/>
        <end position="289"/>
    </location>
</feature>
<dbReference type="Gene3D" id="1.10.10.10">
    <property type="entry name" value="Winged helix-like DNA-binding domain superfamily/Winged helix DNA-binding domain"/>
    <property type="match status" value="1"/>
</dbReference>
<dbReference type="EMBL" id="CP036434">
    <property type="protein sequence ID" value="QDV06212.1"/>
    <property type="molecule type" value="Genomic_DNA"/>
</dbReference>
<evidence type="ECO:0000313" key="8">
    <source>
        <dbReference type="EMBL" id="QDV06212.1"/>
    </source>
</evidence>
<evidence type="ECO:0000259" key="7">
    <source>
        <dbReference type="Pfam" id="PF08281"/>
    </source>
</evidence>
<feature type="region of interest" description="Disordered" evidence="5">
    <location>
        <begin position="202"/>
        <end position="229"/>
    </location>
</feature>
<dbReference type="InterPro" id="IPR036388">
    <property type="entry name" value="WH-like_DNA-bd_sf"/>
</dbReference>
<dbReference type="InterPro" id="IPR014284">
    <property type="entry name" value="RNA_pol_sigma-70_dom"/>
</dbReference>
<dbReference type="PANTHER" id="PTHR43133:SF62">
    <property type="entry name" value="RNA POLYMERASE SIGMA FACTOR SIGZ"/>
    <property type="match status" value="1"/>
</dbReference>
<dbReference type="SUPFAM" id="SSF88946">
    <property type="entry name" value="Sigma2 domain of RNA polymerase sigma factors"/>
    <property type="match status" value="1"/>
</dbReference>
<dbReference type="Pfam" id="PF04542">
    <property type="entry name" value="Sigma70_r2"/>
    <property type="match status" value="1"/>
</dbReference>
<protein>
    <submittedName>
        <fullName evidence="8">ECF RNA polymerase sigma factor SigK</fullName>
    </submittedName>
</protein>
<comment type="similarity">
    <text evidence="1">Belongs to the sigma-70 factor family. ECF subfamily.</text>
</comment>
<dbReference type="InterPro" id="IPR039425">
    <property type="entry name" value="RNA_pol_sigma-70-like"/>
</dbReference>
<dbReference type="Pfam" id="PF08281">
    <property type="entry name" value="Sigma70_r4_2"/>
    <property type="match status" value="1"/>
</dbReference>
<gene>
    <name evidence="8" type="primary">sigK_2</name>
    <name evidence="8" type="ORF">Poly30_17190</name>
</gene>
<dbReference type="AlphaFoldDB" id="A0A518EQ50"/>
<evidence type="ECO:0000256" key="2">
    <source>
        <dbReference type="ARBA" id="ARBA00023015"/>
    </source>
</evidence>
<dbReference type="InterPro" id="IPR007627">
    <property type="entry name" value="RNA_pol_sigma70_r2"/>
</dbReference>
<dbReference type="GO" id="GO:0016987">
    <property type="term" value="F:sigma factor activity"/>
    <property type="evidence" value="ECO:0007669"/>
    <property type="project" value="UniProtKB-KW"/>
</dbReference>
<keyword evidence="3" id="KW-0731">Sigma factor</keyword>
<evidence type="ECO:0000256" key="5">
    <source>
        <dbReference type="SAM" id="MobiDB-lite"/>
    </source>
</evidence>
<organism evidence="8 9">
    <name type="scientific">Saltatorellus ferox</name>
    <dbReference type="NCBI Taxonomy" id="2528018"/>
    <lineage>
        <taxon>Bacteria</taxon>
        <taxon>Pseudomonadati</taxon>
        <taxon>Planctomycetota</taxon>
        <taxon>Planctomycetia</taxon>
        <taxon>Planctomycetia incertae sedis</taxon>
        <taxon>Saltatorellus</taxon>
    </lineage>
</organism>
<feature type="domain" description="RNA polymerase sigma-70 region 2" evidence="6">
    <location>
        <begin position="134"/>
        <end position="199"/>
    </location>
</feature>
<reference evidence="8 9" key="1">
    <citation type="submission" date="2019-02" db="EMBL/GenBank/DDBJ databases">
        <title>Deep-cultivation of Planctomycetes and their phenomic and genomic characterization uncovers novel biology.</title>
        <authorList>
            <person name="Wiegand S."/>
            <person name="Jogler M."/>
            <person name="Boedeker C."/>
            <person name="Pinto D."/>
            <person name="Vollmers J."/>
            <person name="Rivas-Marin E."/>
            <person name="Kohn T."/>
            <person name="Peeters S.H."/>
            <person name="Heuer A."/>
            <person name="Rast P."/>
            <person name="Oberbeckmann S."/>
            <person name="Bunk B."/>
            <person name="Jeske O."/>
            <person name="Meyerdierks A."/>
            <person name="Storesund J.E."/>
            <person name="Kallscheuer N."/>
            <person name="Luecker S."/>
            <person name="Lage O.M."/>
            <person name="Pohl T."/>
            <person name="Merkel B.J."/>
            <person name="Hornburger P."/>
            <person name="Mueller R.-W."/>
            <person name="Bruemmer F."/>
            <person name="Labrenz M."/>
            <person name="Spormann A.M."/>
            <person name="Op den Camp H."/>
            <person name="Overmann J."/>
            <person name="Amann R."/>
            <person name="Jetten M.S.M."/>
            <person name="Mascher T."/>
            <person name="Medema M.H."/>
            <person name="Devos D.P."/>
            <person name="Kaster A.-K."/>
            <person name="Ovreas L."/>
            <person name="Rohde M."/>
            <person name="Galperin M.Y."/>
            <person name="Jogler C."/>
        </authorList>
    </citation>
    <scope>NUCLEOTIDE SEQUENCE [LARGE SCALE GENOMIC DNA]</scope>
    <source>
        <strain evidence="8 9">Poly30</strain>
    </source>
</reference>
<evidence type="ECO:0000256" key="4">
    <source>
        <dbReference type="ARBA" id="ARBA00023163"/>
    </source>
</evidence>